<evidence type="ECO:0000256" key="1">
    <source>
        <dbReference type="ARBA" id="ARBA00001946"/>
    </source>
</evidence>
<evidence type="ECO:0000256" key="12">
    <source>
        <dbReference type="SAM" id="MobiDB-lite"/>
    </source>
</evidence>
<dbReference type="GO" id="GO:0005886">
    <property type="term" value="C:plasma membrane"/>
    <property type="evidence" value="ECO:0007669"/>
    <property type="project" value="UniProtKB-SubCell"/>
</dbReference>
<dbReference type="EMBL" id="QWGB01000007">
    <property type="protein sequence ID" value="RIJ22140.1"/>
    <property type="molecule type" value="Genomic_DNA"/>
</dbReference>
<gene>
    <name evidence="11" type="primary">ubiA</name>
    <name evidence="13" type="ORF">D1224_11285</name>
</gene>
<dbReference type="InterPro" id="IPR000537">
    <property type="entry name" value="UbiA_prenyltransferase"/>
</dbReference>
<dbReference type="Gene3D" id="1.10.357.140">
    <property type="entry name" value="UbiA prenyltransferase"/>
    <property type="match status" value="1"/>
</dbReference>
<comment type="function">
    <text evidence="11">Catalyzes the prenylation of para-hydroxybenzoate (PHB) with an all-trans polyprenyl group. Mediates the second step in the final reaction sequence of ubiquinone-8 (UQ-8) biosynthesis, which is the condensation of the polyisoprenoid side chain with PHB, generating the first membrane-bound Q intermediate 3-octaprenyl-4-hydroxybenzoate.</text>
</comment>
<feature type="region of interest" description="Disordered" evidence="12">
    <location>
        <begin position="1"/>
        <end position="38"/>
    </location>
</feature>
<dbReference type="InterPro" id="IPR006370">
    <property type="entry name" value="HB_polyprenyltransferase-like"/>
</dbReference>
<proteinExistence type="inferred from homology"/>
<evidence type="ECO:0000256" key="10">
    <source>
        <dbReference type="ARBA" id="ARBA00023136"/>
    </source>
</evidence>
<protein>
    <recommendedName>
        <fullName evidence="11">4-hydroxybenzoate octaprenyltransferase</fullName>
        <ecNumber evidence="11">2.5.1.39</ecNumber>
    </recommendedName>
    <alternativeName>
        <fullName evidence="11">4-HB polyprenyltransferase</fullName>
    </alternativeName>
</protein>
<evidence type="ECO:0000256" key="11">
    <source>
        <dbReference type="HAMAP-Rule" id="MF_01635"/>
    </source>
</evidence>
<sequence length="331" mass="35745">MNEPTTPSTSPETQEAAPRPEAAQNAESTGAKAPADSALPGWLTSLPDTLRPYAALARLDRPIGTWLVMLPALASLAYTRMETGFAWIDIWWDVLIIVGAVTMRGAACTWNDITDRDFDSAVARTANRPLPAGDVTVTQAYVFLGIQVAIAFIAWICIPTDAKIVSLLALPLIAAYPFMKRVTWWPQVWLGFTINWGVLVAAAMATHVSFGSILLYLGFAAWTVGYDTIYAMQDRDDDALIGVRSTARLLGEQTILGAFCFYLAATAFFGGAVAANGGMPLGVLAVISFFGHAIWQVYKMNKDDDHALMVFKSNAWAALILVAGYTLSAIV</sequence>
<evidence type="ECO:0000256" key="5">
    <source>
        <dbReference type="ARBA" id="ARBA00022519"/>
    </source>
</evidence>
<dbReference type="InterPro" id="IPR044878">
    <property type="entry name" value="UbiA_sf"/>
</dbReference>
<feature type="transmembrane region" description="Helical" evidence="11">
    <location>
        <begin position="254"/>
        <end position="275"/>
    </location>
</feature>
<evidence type="ECO:0000256" key="2">
    <source>
        <dbReference type="ARBA" id="ARBA00004141"/>
    </source>
</evidence>
<comment type="caution">
    <text evidence="13">The sequence shown here is derived from an EMBL/GenBank/DDBJ whole genome shotgun (WGS) entry which is preliminary data.</text>
</comment>
<dbReference type="InterPro" id="IPR039653">
    <property type="entry name" value="Prenyltransferase"/>
</dbReference>
<dbReference type="PANTHER" id="PTHR11048">
    <property type="entry name" value="PRENYLTRANSFERASES"/>
    <property type="match status" value="1"/>
</dbReference>
<dbReference type="AlphaFoldDB" id="A0A399QTP9"/>
<keyword evidence="7 11" id="KW-0831">Ubiquinone biosynthesis</keyword>
<dbReference type="RefSeq" id="WP_119380059.1">
    <property type="nucleotide sequence ID" value="NZ_QWGB01000007.1"/>
</dbReference>
<evidence type="ECO:0000256" key="7">
    <source>
        <dbReference type="ARBA" id="ARBA00022688"/>
    </source>
</evidence>
<feature type="transmembrane region" description="Helical" evidence="11">
    <location>
        <begin position="281"/>
        <end position="298"/>
    </location>
</feature>
<evidence type="ECO:0000256" key="4">
    <source>
        <dbReference type="ARBA" id="ARBA00022475"/>
    </source>
</evidence>
<keyword evidence="5 11" id="KW-0997">Cell inner membrane</keyword>
<feature type="transmembrane region" description="Helical" evidence="11">
    <location>
        <begin position="90"/>
        <end position="107"/>
    </location>
</feature>
<dbReference type="FunFam" id="1.10.357.140:FF:000008">
    <property type="entry name" value="4-hydroxybenzoate octaprenyltransferase"/>
    <property type="match status" value="1"/>
</dbReference>
<keyword evidence="6 11" id="KW-0808">Transferase</keyword>
<dbReference type="HAMAP" id="MF_01635">
    <property type="entry name" value="UbiA"/>
    <property type="match status" value="1"/>
</dbReference>
<name>A0A399QTP9_9PROT</name>
<comment type="similarity">
    <text evidence="3 11">Belongs to the UbiA prenyltransferase family.</text>
</comment>
<organism evidence="13 14">
    <name type="scientific">Henriciella barbarensis</name>
    <dbReference type="NCBI Taxonomy" id="86342"/>
    <lineage>
        <taxon>Bacteria</taxon>
        <taxon>Pseudomonadati</taxon>
        <taxon>Pseudomonadota</taxon>
        <taxon>Alphaproteobacteria</taxon>
        <taxon>Hyphomonadales</taxon>
        <taxon>Hyphomonadaceae</taxon>
        <taxon>Henriciella</taxon>
    </lineage>
</organism>
<evidence type="ECO:0000256" key="3">
    <source>
        <dbReference type="ARBA" id="ARBA00005985"/>
    </source>
</evidence>
<evidence type="ECO:0000313" key="13">
    <source>
        <dbReference type="EMBL" id="RIJ22140.1"/>
    </source>
</evidence>
<keyword evidence="10 11" id="KW-0472">Membrane</keyword>
<feature type="transmembrane region" description="Helical" evidence="11">
    <location>
        <begin position="310"/>
        <end position="330"/>
    </location>
</feature>
<dbReference type="PANTHER" id="PTHR11048:SF28">
    <property type="entry name" value="4-HYDROXYBENZOATE POLYPRENYLTRANSFERASE, MITOCHONDRIAL"/>
    <property type="match status" value="1"/>
</dbReference>
<keyword evidence="11" id="KW-0460">Magnesium</keyword>
<dbReference type="GO" id="GO:0008412">
    <property type="term" value="F:4-hydroxybenzoate polyprenyltransferase activity"/>
    <property type="evidence" value="ECO:0007669"/>
    <property type="project" value="UniProtKB-UniRule"/>
</dbReference>
<dbReference type="Proteomes" id="UP000265431">
    <property type="component" value="Unassembled WGS sequence"/>
</dbReference>
<feature type="transmembrane region" description="Helical" evidence="11">
    <location>
        <begin position="164"/>
        <end position="179"/>
    </location>
</feature>
<comment type="catalytic activity">
    <reaction evidence="11">
        <text>all-trans-octaprenyl diphosphate + 4-hydroxybenzoate = 4-hydroxy-3-(all-trans-octaprenyl)benzoate + diphosphate</text>
        <dbReference type="Rhea" id="RHEA:27782"/>
        <dbReference type="ChEBI" id="CHEBI:1617"/>
        <dbReference type="ChEBI" id="CHEBI:17879"/>
        <dbReference type="ChEBI" id="CHEBI:33019"/>
        <dbReference type="ChEBI" id="CHEBI:57711"/>
        <dbReference type="EC" id="2.5.1.39"/>
    </reaction>
</comment>
<dbReference type="Gene3D" id="1.20.120.1780">
    <property type="entry name" value="UbiA prenyltransferase"/>
    <property type="match status" value="1"/>
</dbReference>
<dbReference type="EC" id="2.5.1.39" evidence="11"/>
<dbReference type="GO" id="GO:0006744">
    <property type="term" value="P:ubiquinone biosynthetic process"/>
    <property type="evidence" value="ECO:0007669"/>
    <property type="project" value="UniProtKB-UniRule"/>
</dbReference>
<comment type="subcellular location">
    <subcellularLocation>
        <location evidence="11">Cell inner membrane</location>
        <topology evidence="11">Multi-pass membrane protein</topology>
    </subcellularLocation>
    <subcellularLocation>
        <location evidence="2">Membrane</location>
        <topology evidence="2">Multi-pass membrane protein</topology>
    </subcellularLocation>
</comment>
<dbReference type="Pfam" id="PF01040">
    <property type="entry name" value="UbiA"/>
    <property type="match status" value="1"/>
</dbReference>
<evidence type="ECO:0000256" key="8">
    <source>
        <dbReference type="ARBA" id="ARBA00022692"/>
    </source>
</evidence>
<feature type="compositionally biased region" description="Low complexity" evidence="12">
    <location>
        <begin position="1"/>
        <end position="13"/>
    </location>
</feature>
<dbReference type="CDD" id="cd13959">
    <property type="entry name" value="PT_UbiA_COQ2"/>
    <property type="match status" value="1"/>
</dbReference>
<evidence type="ECO:0000313" key="14">
    <source>
        <dbReference type="Proteomes" id="UP000265431"/>
    </source>
</evidence>
<comment type="cofactor">
    <cofactor evidence="1 11">
        <name>Mg(2+)</name>
        <dbReference type="ChEBI" id="CHEBI:18420"/>
    </cofactor>
</comment>
<keyword evidence="8 11" id="KW-0812">Transmembrane</keyword>
<comment type="pathway">
    <text evidence="11">Cofactor biosynthesis; ubiquinone biosynthesis.</text>
</comment>
<reference evidence="13 14" key="1">
    <citation type="submission" date="2018-08" db="EMBL/GenBank/DDBJ databases">
        <title>Henriciella mobilis sp. nov., isolated from seawater.</title>
        <authorList>
            <person name="Cheng H."/>
            <person name="Wu Y.-H."/>
            <person name="Xu X.-W."/>
            <person name="Guo L.-L."/>
        </authorList>
    </citation>
    <scope>NUCLEOTIDE SEQUENCE [LARGE SCALE GENOMIC DNA]</scope>
    <source>
        <strain evidence="13 14">CCUG66934</strain>
    </source>
</reference>
<dbReference type="UniPathway" id="UPA00232"/>
<dbReference type="OrthoDB" id="9782418at2"/>
<dbReference type="PROSITE" id="PS00943">
    <property type="entry name" value="UBIA"/>
    <property type="match status" value="1"/>
</dbReference>
<keyword evidence="9 11" id="KW-1133">Transmembrane helix</keyword>
<feature type="transmembrane region" description="Helical" evidence="11">
    <location>
        <begin position="199"/>
        <end position="225"/>
    </location>
</feature>
<keyword evidence="14" id="KW-1185">Reference proteome</keyword>
<accession>A0A399QTP9</accession>
<dbReference type="InterPro" id="IPR030470">
    <property type="entry name" value="UbiA_prenylTrfase_CS"/>
</dbReference>
<dbReference type="FunFam" id="1.20.120.1780:FF:000001">
    <property type="entry name" value="4-hydroxybenzoate octaprenyltransferase"/>
    <property type="match status" value="1"/>
</dbReference>
<evidence type="ECO:0000256" key="9">
    <source>
        <dbReference type="ARBA" id="ARBA00022989"/>
    </source>
</evidence>
<keyword evidence="4 11" id="KW-1003">Cell membrane</keyword>
<feature type="transmembrane region" description="Helical" evidence="11">
    <location>
        <begin position="138"/>
        <end position="157"/>
    </location>
</feature>
<evidence type="ECO:0000256" key="6">
    <source>
        <dbReference type="ARBA" id="ARBA00022679"/>
    </source>
</evidence>